<accession>A0AA37MUL1</accession>
<name>A0AA37MUL1_9FIRM</name>
<proteinExistence type="predicted"/>
<protein>
    <submittedName>
        <fullName evidence="2">Uncharacterized protein</fullName>
    </submittedName>
</protein>
<comment type="caution">
    <text evidence="2">The sequence shown here is derived from an EMBL/GenBank/DDBJ whole genome shotgun (WGS) entry which is preliminary data.</text>
</comment>
<dbReference type="Proteomes" id="UP001055185">
    <property type="component" value="Unassembled WGS sequence"/>
</dbReference>
<feature type="transmembrane region" description="Helical" evidence="1">
    <location>
        <begin position="214"/>
        <end position="230"/>
    </location>
</feature>
<reference evidence="2" key="1">
    <citation type="journal article" date="2022" name="Int. J. Syst. Evol. Microbiol.">
        <title>Genome-based, phenotypic and chemotaxonomic classification of Faecalibacterium strains: proposal of three novel species Faecalibacterium duncaniae sp. nov., Faecalibacterium hattorii sp. nov. and Faecalibacterium gallinarum sp. nov. .</title>
        <authorList>
            <person name="Sakamoto M."/>
            <person name="Sakurai N."/>
            <person name="Tanno H."/>
            <person name="Iino T."/>
            <person name="Ohkuma M."/>
            <person name="Endo A."/>
        </authorList>
    </citation>
    <scope>NUCLEOTIDE SEQUENCE</scope>
    <source>
        <strain evidence="2">JCM 17207</strain>
    </source>
</reference>
<evidence type="ECO:0000313" key="2">
    <source>
        <dbReference type="EMBL" id="GJN63961.1"/>
    </source>
</evidence>
<evidence type="ECO:0000256" key="1">
    <source>
        <dbReference type="SAM" id="Phobius"/>
    </source>
</evidence>
<keyword evidence="1" id="KW-0812">Transmembrane</keyword>
<feature type="transmembrane region" description="Helical" evidence="1">
    <location>
        <begin position="334"/>
        <end position="355"/>
    </location>
</feature>
<feature type="transmembrane region" description="Helical" evidence="1">
    <location>
        <begin position="70"/>
        <end position="88"/>
    </location>
</feature>
<dbReference type="EMBL" id="BQKV01000022">
    <property type="protein sequence ID" value="GJN63961.1"/>
    <property type="molecule type" value="Genomic_DNA"/>
</dbReference>
<organism evidence="2 3">
    <name type="scientific">Faecalibacterium gallinarum</name>
    <dbReference type="NCBI Taxonomy" id="2903556"/>
    <lineage>
        <taxon>Bacteria</taxon>
        <taxon>Bacillati</taxon>
        <taxon>Bacillota</taxon>
        <taxon>Clostridia</taxon>
        <taxon>Eubacteriales</taxon>
        <taxon>Oscillospiraceae</taxon>
        <taxon>Faecalibacterium</taxon>
    </lineage>
</organism>
<gene>
    <name evidence="2" type="ORF">JCM17207_05860</name>
</gene>
<evidence type="ECO:0000313" key="3">
    <source>
        <dbReference type="Proteomes" id="UP001055185"/>
    </source>
</evidence>
<feature type="transmembrane region" description="Helical" evidence="1">
    <location>
        <begin position="187"/>
        <end position="208"/>
    </location>
</feature>
<feature type="transmembrane region" description="Helical" evidence="1">
    <location>
        <begin position="391"/>
        <end position="409"/>
    </location>
</feature>
<feature type="transmembrane region" description="Helical" evidence="1">
    <location>
        <begin position="37"/>
        <end position="58"/>
    </location>
</feature>
<feature type="transmembrane region" description="Helical" evidence="1">
    <location>
        <begin position="237"/>
        <end position="253"/>
    </location>
</feature>
<keyword evidence="1" id="KW-0472">Membrane</keyword>
<dbReference type="AlphaFoldDB" id="A0AA37MUL1"/>
<keyword evidence="3" id="KW-1185">Reference proteome</keyword>
<sequence>MPTTVLRRRRAGLCPALFAGSLLLLGLLGFWGGMGALFFPLLSLWANLLLFFCALGALRKAEVRLTRFHWYLLGGVYLAALAYAFIQVNSHTFVYVWDYSNYLLLQYDAEAAFGSGAGVGLWHLYTSLGEDYTSFITLFTEFPFCLTDHTGDSYVLSQMVSVFPTLLLLLGGLVVKTGQLIGVKNESGYFLVGLTLTVVFPYLRMAAALGQPDWFGLIFAFMILLLTLDYRFDRLEPGRCAAIFFATEALILTRRWYLYFLVGYFFTYAVLVVLSCRGLPRRARNRRLRNLVLFGAGSAAAMCLLLWPIVRHILLYNYSSHYAVYNTGGLALELYSQFFRLSPLYLFLMGWGLWAARKKKQAFLPALALGQLAVSLVLFTRVQNLGSHQTLLLIPGYFLLMLEGAAALADSLNRRRALKLGFWAFTVLFYLSVWLSPLTTIALPGFILDSLDMEFTRLDAMIYDRTDLAQIRQLADWIDQNCAEGEFAYMIPHSLPYNPDLFLNCDLPNRPLENKLCFGFGILGTQPFPTELFEAKYVLTALPFPWCFEVSNVSETLDTQFWAMQEQYFTYETSFDMGNGTVFYVYRRTTPTDLNEVQRYLDAFAEENALFPELYSEVIWGWCAENGLI</sequence>
<keyword evidence="1" id="KW-1133">Transmembrane helix</keyword>
<feature type="transmembrane region" description="Helical" evidence="1">
    <location>
        <begin position="362"/>
        <end position="379"/>
    </location>
</feature>
<feature type="transmembrane region" description="Helical" evidence="1">
    <location>
        <begin position="291"/>
        <end position="314"/>
    </location>
</feature>
<feature type="transmembrane region" description="Helical" evidence="1">
    <location>
        <begin position="421"/>
        <end position="447"/>
    </location>
</feature>
<feature type="transmembrane region" description="Helical" evidence="1">
    <location>
        <begin position="259"/>
        <end position="279"/>
    </location>
</feature>
<feature type="transmembrane region" description="Helical" evidence="1">
    <location>
        <begin position="154"/>
        <end position="175"/>
    </location>
</feature>
<feature type="transmembrane region" description="Helical" evidence="1">
    <location>
        <begin position="12"/>
        <end position="31"/>
    </location>
</feature>
<dbReference type="RefSeq" id="WP_238316198.1">
    <property type="nucleotide sequence ID" value="NZ_BQKV01000022.1"/>
</dbReference>